<sequence>MNLGTSPLLPPRVRRYPMDMSNFELPNVKRWWTLEDYAKVGLFGAYFHSGAGEIRAQAFWGLFRSDPKPYAFHLTDPVTLFPYTLGSNPDIRVTKGQVPSPLGGNESYFAVLATPPFGGSGYVVGLVREPVSYVPTENYRIGPNIARTSPPKTGVITPIGFNDAQTHLLVAVPIDDRILVERLELIRDPNTQELTGMQAVGYTEWIHGYTAGSVYLRQNYAAGLGGIMTTLAGELVAFVINLDSDGNVISGLSGLVNVKSPFNNNAVHSWNADDGTLIFSQAGSTYVGRAFQTAVYDVIDVLQPYDPHNNRYLLESASIPWLPLVGAGPQTLAQRYYFDKNSWAYFGMLSMLPPASLG</sequence>
<protein>
    <submittedName>
        <fullName evidence="1">Uncharacterized protein</fullName>
    </submittedName>
</protein>
<dbReference type="EMBL" id="CP002042">
    <property type="protein sequence ID" value="ADH63112.1"/>
    <property type="molecule type" value="Genomic_DNA"/>
</dbReference>
<evidence type="ECO:0000313" key="1">
    <source>
        <dbReference type="EMBL" id="ADH63112.1"/>
    </source>
</evidence>
<organism evidence="1 2">
    <name type="scientific">Allomeiothermus silvanus (strain ATCC 700542 / DSM 9946 / NBRC 106475 / NCIMB 13440 / VI-R2)</name>
    <name type="common">Thermus silvanus</name>
    <dbReference type="NCBI Taxonomy" id="526227"/>
    <lineage>
        <taxon>Bacteria</taxon>
        <taxon>Thermotogati</taxon>
        <taxon>Deinococcota</taxon>
        <taxon>Deinococci</taxon>
        <taxon>Thermales</taxon>
        <taxon>Thermaceae</taxon>
        <taxon>Allomeiothermus</taxon>
    </lineage>
</organism>
<dbReference type="Proteomes" id="UP000001916">
    <property type="component" value="Chromosome"/>
</dbReference>
<accession>D7BDW1</accession>
<proteinExistence type="predicted"/>
<gene>
    <name evidence="1" type="ordered locus">Mesil_1215</name>
</gene>
<dbReference type="AlphaFoldDB" id="D7BDW1"/>
<keyword evidence="2" id="KW-1185">Reference proteome</keyword>
<dbReference type="HOGENOM" id="CLU_773402_0_0_0"/>
<dbReference type="KEGG" id="msv:Mesil_1215"/>
<evidence type="ECO:0000313" key="2">
    <source>
        <dbReference type="Proteomes" id="UP000001916"/>
    </source>
</evidence>
<reference evidence="1 2" key="1">
    <citation type="journal article" date="2010" name="Stand. Genomic Sci.">
        <title>Complete genome sequence of Meiothermus silvanus type strain (VI-R2).</title>
        <authorList>
            <person name="Sikorski J."/>
            <person name="Tindall B.J."/>
            <person name="Lowry S."/>
            <person name="Lucas S."/>
            <person name="Nolan M."/>
            <person name="Copeland A."/>
            <person name="Glavina Del Rio T."/>
            <person name="Tice H."/>
            <person name="Cheng J.F."/>
            <person name="Han C."/>
            <person name="Pitluck S."/>
            <person name="Liolios K."/>
            <person name="Ivanova N."/>
            <person name="Mavromatis K."/>
            <person name="Mikhailova N."/>
            <person name="Pati A."/>
            <person name="Goodwin L."/>
            <person name="Chen A."/>
            <person name="Palaniappan K."/>
            <person name="Land M."/>
            <person name="Hauser L."/>
            <person name="Chang Y.J."/>
            <person name="Jeffries C.D."/>
            <person name="Rohde M."/>
            <person name="Goker M."/>
            <person name="Woyke T."/>
            <person name="Bristow J."/>
            <person name="Eisen J.A."/>
            <person name="Markowitz V."/>
            <person name="Hugenholtz P."/>
            <person name="Kyrpides N.C."/>
            <person name="Klenk H.P."/>
            <person name="Lapidus A."/>
        </authorList>
    </citation>
    <scope>NUCLEOTIDE SEQUENCE [LARGE SCALE GENOMIC DNA]</scope>
    <source>
        <strain evidence="2">ATCC 700542 / DSM 9946 / VI-R2</strain>
    </source>
</reference>
<dbReference type="STRING" id="526227.Mesil_1215"/>
<name>D7BDW1_ALLS1</name>